<dbReference type="Pfam" id="PF13350">
    <property type="entry name" value="Y_phosphatase3"/>
    <property type="match status" value="1"/>
</dbReference>
<proteinExistence type="predicted"/>
<protein>
    <submittedName>
        <fullName evidence="2">Tyrosine-protein phosphatase</fullName>
    </submittedName>
</protein>
<evidence type="ECO:0000313" key="3">
    <source>
        <dbReference type="Proteomes" id="UP000316500"/>
    </source>
</evidence>
<organism evidence="2 3">
    <name type="scientific">Paenarthrobacter nitroguajacolicus</name>
    <name type="common">Arthrobacter nitroguajacolicus</name>
    <dbReference type="NCBI Taxonomy" id="211146"/>
    <lineage>
        <taxon>Bacteria</taxon>
        <taxon>Bacillati</taxon>
        <taxon>Actinomycetota</taxon>
        <taxon>Actinomycetes</taxon>
        <taxon>Micrococcales</taxon>
        <taxon>Micrococcaceae</taxon>
        <taxon>Paenarthrobacter</taxon>
    </lineage>
</organism>
<dbReference type="InterPro" id="IPR029021">
    <property type="entry name" value="Prot-tyrosine_phosphatase-like"/>
</dbReference>
<dbReference type="InterPro" id="IPR000387">
    <property type="entry name" value="Tyr_Pase_dom"/>
</dbReference>
<dbReference type="EMBL" id="VNFK01000019">
    <property type="protein sequence ID" value="TVU59289.1"/>
    <property type="molecule type" value="Genomic_DNA"/>
</dbReference>
<gene>
    <name evidence="2" type="ORF">FQP90_19525</name>
</gene>
<evidence type="ECO:0000313" key="2">
    <source>
        <dbReference type="EMBL" id="TVU59289.1"/>
    </source>
</evidence>
<dbReference type="GO" id="GO:0004721">
    <property type="term" value="F:phosphoprotein phosphatase activity"/>
    <property type="evidence" value="ECO:0007669"/>
    <property type="project" value="InterPro"/>
</dbReference>
<dbReference type="SUPFAM" id="SSF52799">
    <property type="entry name" value="(Phosphotyrosine protein) phosphatases II"/>
    <property type="match status" value="1"/>
</dbReference>
<dbReference type="Gene3D" id="3.90.190.10">
    <property type="entry name" value="Protein tyrosine phosphatase superfamily"/>
    <property type="match status" value="1"/>
</dbReference>
<dbReference type="Proteomes" id="UP000316500">
    <property type="component" value="Unassembled WGS sequence"/>
</dbReference>
<dbReference type="InterPro" id="IPR016130">
    <property type="entry name" value="Tyr_Pase_AS"/>
</dbReference>
<dbReference type="RefSeq" id="WP_144652728.1">
    <property type="nucleotide sequence ID" value="NZ_VNFK01000019.1"/>
</dbReference>
<dbReference type="PROSITE" id="PS00383">
    <property type="entry name" value="TYR_PHOSPHATASE_1"/>
    <property type="match status" value="1"/>
</dbReference>
<evidence type="ECO:0000259" key="1">
    <source>
        <dbReference type="PROSITE" id="PS50056"/>
    </source>
</evidence>
<reference evidence="2 3" key="1">
    <citation type="submission" date="2019-07" db="EMBL/GenBank/DDBJ databases">
        <title>Diversity of Bacteria from Kongsfjorden, Arctic.</title>
        <authorList>
            <person name="Yu Y."/>
        </authorList>
    </citation>
    <scope>NUCLEOTIDE SEQUENCE [LARGE SCALE GENOMIC DNA]</scope>
    <source>
        <strain evidence="2 3">SM1928</strain>
    </source>
</reference>
<accession>A0A558GQW6</accession>
<dbReference type="InterPro" id="IPR026893">
    <property type="entry name" value="Tyr/Ser_Pase_IphP-type"/>
</dbReference>
<dbReference type="PROSITE" id="PS50056">
    <property type="entry name" value="TYR_PHOSPHATASE_2"/>
    <property type="match status" value="1"/>
</dbReference>
<feature type="domain" description="Tyrosine specific protein phosphatases" evidence="1">
    <location>
        <begin position="124"/>
        <end position="168"/>
    </location>
</feature>
<comment type="caution">
    <text evidence="2">The sequence shown here is derived from an EMBL/GenBank/DDBJ whole genome shotgun (WGS) entry which is preliminary data.</text>
</comment>
<dbReference type="OrthoDB" id="1188001at2"/>
<sequence length="251" mass="26379">MAVLNLRPLAGGRILRGSQPFGLDAAATSGFLAEHGIQAIMDLRSELERSLVPWLVADGAGGSDLSKHDAGASAAVVPPAVVPPAVELIHNPLDPNAIAGSLQAVETAEDLGELYLGWVRIRPQWVADALRPVARGKRTLVHCSLGKDRTGVISAIGLLATGGTEDDVVADYAATTANLPDVLEVMAETWRLSVPSTPAEYFSPDLMILQSPEAAMRHFLAGFAREYGDVHSFLREAGLTAVEVKSLGSGT</sequence>
<name>A0A558GQW6_PAENT</name>
<dbReference type="AlphaFoldDB" id="A0A558GQW6"/>